<evidence type="ECO:0008006" key="3">
    <source>
        <dbReference type="Google" id="ProtNLM"/>
    </source>
</evidence>
<dbReference type="EMBL" id="JAUSTZ010000012">
    <property type="protein sequence ID" value="MDQ0227947.1"/>
    <property type="molecule type" value="Genomic_DNA"/>
</dbReference>
<organism evidence="1 2">
    <name type="scientific">Metabacillus niabensis</name>
    <dbReference type="NCBI Taxonomy" id="324854"/>
    <lineage>
        <taxon>Bacteria</taxon>
        <taxon>Bacillati</taxon>
        <taxon>Bacillota</taxon>
        <taxon>Bacilli</taxon>
        <taxon>Bacillales</taxon>
        <taxon>Bacillaceae</taxon>
        <taxon>Metabacillus</taxon>
    </lineage>
</organism>
<comment type="caution">
    <text evidence="1">The sequence shown here is derived from an EMBL/GenBank/DDBJ whole genome shotgun (WGS) entry which is preliminary data.</text>
</comment>
<name>A0ABT9Z805_9BACI</name>
<dbReference type="InterPro" id="IPR025459">
    <property type="entry name" value="DUF4279"/>
</dbReference>
<dbReference type="Proteomes" id="UP001232245">
    <property type="component" value="Unassembled WGS sequence"/>
</dbReference>
<protein>
    <recommendedName>
        <fullName evidence="3">DUF4279 domain-containing protein</fullName>
    </recommendedName>
</protein>
<proteinExistence type="predicted"/>
<dbReference type="Pfam" id="PF14106">
    <property type="entry name" value="DUF4279"/>
    <property type="match status" value="1"/>
</dbReference>
<evidence type="ECO:0000313" key="1">
    <source>
        <dbReference type="EMBL" id="MDQ0227947.1"/>
    </source>
</evidence>
<evidence type="ECO:0000313" key="2">
    <source>
        <dbReference type="Proteomes" id="UP001232245"/>
    </source>
</evidence>
<sequence length="68" mass="8032">MDTIKKLKNKISVLKSIKEQYDVNFGIMVVPSIYGEEQPQIYLNEEIIEFCYLTGTTINFDMYIYPEE</sequence>
<gene>
    <name evidence="1" type="ORF">J2S02_004294</name>
</gene>
<keyword evidence="2" id="KW-1185">Reference proteome</keyword>
<reference evidence="1 2" key="1">
    <citation type="submission" date="2023-07" db="EMBL/GenBank/DDBJ databases">
        <title>Genomic Encyclopedia of Type Strains, Phase IV (KMG-IV): sequencing the most valuable type-strain genomes for metagenomic binning, comparative biology and taxonomic classification.</title>
        <authorList>
            <person name="Goeker M."/>
        </authorList>
    </citation>
    <scope>NUCLEOTIDE SEQUENCE [LARGE SCALE GENOMIC DNA]</scope>
    <source>
        <strain evidence="1 2">DSM 17723</strain>
    </source>
</reference>
<accession>A0ABT9Z805</accession>